<dbReference type="WBParaSite" id="SSLN_0001294001-mRNA-1">
    <property type="protein sequence ID" value="SSLN_0001294001-mRNA-1"/>
    <property type="gene ID" value="SSLN_0001294001"/>
</dbReference>
<dbReference type="OrthoDB" id="10591361at2759"/>
<protein>
    <submittedName>
        <fullName evidence="3">Proline-rich protein 2-like</fullName>
    </submittedName>
</protein>
<accession>A0A183T7M2</accession>
<dbReference type="EMBL" id="UYSU01037297">
    <property type="protein sequence ID" value="VDL98855.1"/>
    <property type="molecule type" value="Genomic_DNA"/>
</dbReference>
<reference evidence="3" key="1">
    <citation type="submission" date="2016-06" db="UniProtKB">
        <authorList>
            <consortium name="WormBaseParasite"/>
        </authorList>
    </citation>
    <scope>IDENTIFICATION</scope>
</reference>
<keyword evidence="2" id="KW-1185">Reference proteome</keyword>
<dbReference type="AlphaFoldDB" id="A0A183T7M2"/>
<sequence length="137" mass="16212">MRKMATWIYPHLRPWYPQDFDGHLDLSWPPGSIHLDLSTWIYPPGSIHLDLSTWIYPPGSIHLDLSTWIYPPGSIHLDLATWIWPPGSILATWINPRLRPWYPQDFEIIQRRVLRVMLVTKASHYAHGWTDHRRSTL</sequence>
<evidence type="ECO:0000313" key="1">
    <source>
        <dbReference type="EMBL" id="VDL98855.1"/>
    </source>
</evidence>
<evidence type="ECO:0000313" key="3">
    <source>
        <dbReference type="WBParaSite" id="SSLN_0001294001-mRNA-1"/>
    </source>
</evidence>
<gene>
    <name evidence="1" type="ORF">SSLN_LOCUS12470</name>
</gene>
<name>A0A183T7M2_SCHSO</name>
<proteinExistence type="predicted"/>
<dbReference type="Proteomes" id="UP000275846">
    <property type="component" value="Unassembled WGS sequence"/>
</dbReference>
<organism evidence="3">
    <name type="scientific">Schistocephalus solidus</name>
    <name type="common">Tapeworm</name>
    <dbReference type="NCBI Taxonomy" id="70667"/>
    <lineage>
        <taxon>Eukaryota</taxon>
        <taxon>Metazoa</taxon>
        <taxon>Spiralia</taxon>
        <taxon>Lophotrochozoa</taxon>
        <taxon>Platyhelminthes</taxon>
        <taxon>Cestoda</taxon>
        <taxon>Eucestoda</taxon>
        <taxon>Diphyllobothriidea</taxon>
        <taxon>Diphyllobothriidae</taxon>
        <taxon>Schistocephalus</taxon>
    </lineage>
</organism>
<evidence type="ECO:0000313" key="2">
    <source>
        <dbReference type="Proteomes" id="UP000275846"/>
    </source>
</evidence>
<reference evidence="1 2" key="2">
    <citation type="submission" date="2018-11" db="EMBL/GenBank/DDBJ databases">
        <authorList>
            <consortium name="Pathogen Informatics"/>
        </authorList>
    </citation>
    <scope>NUCLEOTIDE SEQUENCE [LARGE SCALE GENOMIC DNA]</scope>
    <source>
        <strain evidence="1 2">NST_G2</strain>
    </source>
</reference>